<protein>
    <submittedName>
        <fullName evidence="1">Reverse transcriptase (Rna-dependent dna polymerase)</fullName>
    </submittedName>
</protein>
<name>A0ACB9TE46_HOLOL</name>
<comment type="caution">
    <text evidence="1">The sequence shown here is derived from an EMBL/GenBank/DDBJ whole genome shotgun (WGS) entry which is preliminary data.</text>
</comment>
<keyword evidence="1" id="KW-0808">Transferase</keyword>
<dbReference type="Proteomes" id="UP001056778">
    <property type="component" value="Chromosome 3"/>
</dbReference>
<keyword evidence="1" id="KW-0548">Nucleotidyltransferase</keyword>
<dbReference type="EMBL" id="CM043017">
    <property type="protein sequence ID" value="KAI4465076.1"/>
    <property type="molecule type" value="Genomic_DNA"/>
</dbReference>
<reference evidence="1" key="1">
    <citation type="submission" date="2022-04" db="EMBL/GenBank/DDBJ databases">
        <title>Chromosome-scale genome assembly of Holotrichia oblita Faldermann.</title>
        <authorList>
            <person name="Rongchong L."/>
        </authorList>
    </citation>
    <scope>NUCLEOTIDE SEQUENCE</scope>
    <source>
        <strain evidence="1">81SQS9</strain>
    </source>
</reference>
<keyword evidence="1" id="KW-0695">RNA-directed DNA polymerase</keyword>
<evidence type="ECO:0000313" key="1">
    <source>
        <dbReference type="EMBL" id="KAI4465076.1"/>
    </source>
</evidence>
<proteinExistence type="predicted"/>
<keyword evidence="2" id="KW-1185">Reference proteome</keyword>
<evidence type="ECO:0000313" key="2">
    <source>
        <dbReference type="Proteomes" id="UP001056778"/>
    </source>
</evidence>
<organism evidence="1 2">
    <name type="scientific">Holotrichia oblita</name>
    <name type="common">Chafer beetle</name>
    <dbReference type="NCBI Taxonomy" id="644536"/>
    <lineage>
        <taxon>Eukaryota</taxon>
        <taxon>Metazoa</taxon>
        <taxon>Ecdysozoa</taxon>
        <taxon>Arthropoda</taxon>
        <taxon>Hexapoda</taxon>
        <taxon>Insecta</taxon>
        <taxon>Pterygota</taxon>
        <taxon>Neoptera</taxon>
        <taxon>Endopterygota</taxon>
        <taxon>Coleoptera</taxon>
        <taxon>Polyphaga</taxon>
        <taxon>Scarabaeiformia</taxon>
        <taxon>Scarabaeidae</taxon>
        <taxon>Melolonthinae</taxon>
        <taxon>Holotrichia</taxon>
    </lineage>
</organism>
<accession>A0ACB9TE46</accession>
<gene>
    <name evidence="1" type="ORF">MML48_3g00006015</name>
</gene>
<sequence length="162" mass="18996">MDSDDYSTDHSRKRKAEEEALGIPDSEIDNSQINKFQEIKISIFNLLLNLKISDPFHSLTIEYIEPPNKNHSRLVTKPTFSGRYLKYYSNHPMQTKLNFLRALRNRMIKIAHPQFHDSIKTRLTELFLQNGYPKNLVKSIVYQSHSNQQPTIVHPPQFTLPF</sequence>